<evidence type="ECO:0000313" key="3">
    <source>
        <dbReference type="EMBL" id="KAE9001674.1"/>
    </source>
</evidence>
<feature type="signal peptide" evidence="1">
    <location>
        <begin position="1"/>
        <end position="17"/>
    </location>
</feature>
<dbReference type="AlphaFoldDB" id="A0A6A3KCA5"/>
<dbReference type="Proteomes" id="UP000441208">
    <property type="component" value="Unassembled WGS sequence"/>
</dbReference>
<name>A0A6A3KCA5_9STRA</name>
<dbReference type="EMBL" id="QXFX01002280">
    <property type="protein sequence ID" value="KAE9078674.1"/>
    <property type="molecule type" value="Genomic_DNA"/>
</dbReference>
<reference evidence="18 19" key="1">
    <citation type="submission" date="2018-09" db="EMBL/GenBank/DDBJ databases">
        <title>Genomic investigation of the strawberry pathogen Phytophthora fragariae indicates pathogenicity is determined by transcriptional variation in three key races.</title>
        <authorList>
            <person name="Adams T.M."/>
            <person name="Armitage A.D."/>
            <person name="Sobczyk M.K."/>
            <person name="Bates H.J."/>
            <person name="Dunwell J.M."/>
            <person name="Nellist C.F."/>
            <person name="Harrison R.J."/>
        </authorList>
    </citation>
    <scope>NUCLEOTIDE SEQUENCE [LARGE SCALE GENOMIC DNA]</scope>
    <source>
        <strain evidence="10 14">A4</strain>
        <strain evidence="9 15">BC-1</strain>
        <strain evidence="8 19">BC-23</strain>
        <strain evidence="7 13">NOV-27</strain>
        <strain evidence="6 16">NOV-5</strain>
        <strain evidence="5 17">NOV-71</strain>
        <strain evidence="11 20">NOV-77</strain>
        <strain evidence="2 12">NOV-9</strain>
        <strain evidence="4 21">ONT-3</strain>
        <strain evidence="3 18">SCRP245</strain>
    </source>
</reference>
<organism evidence="3 18">
    <name type="scientific">Phytophthora fragariae</name>
    <dbReference type="NCBI Taxonomy" id="53985"/>
    <lineage>
        <taxon>Eukaryota</taxon>
        <taxon>Sar</taxon>
        <taxon>Stramenopiles</taxon>
        <taxon>Oomycota</taxon>
        <taxon>Peronosporomycetes</taxon>
        <taxon>Peronosporales</taxon>
        <taxon>Peronosporaceae</taxon>
        <taxon>Phytophthora</taxon>
    </lineage>
</organism>
<evidence type="ECO:0000313" key="9">
    <source>
        <dbReference type="EMBL" id="KAE9221212.1"/>
    </source>
</evidence>
<dbReference type="Proteomes" id="UP000476176">
    <property type="component" value="Unassembled WGS sequence"/>
</dbReference>
<evidence type="ECO:0000313" key="14">
    <source>
        <dbReference type="Proteomes" id="UP000437068"/>
    </source>
</evidence>
<dbReference type="OrthoDB" id="10270024at2759"/>
<proteinExistence type="predicted"/>
<evidence type="ECO:0000313" key="21">
    <source>
        <dbReference type="Proteomes" id="UP000488956"/>
    </source>
</evidence>
<dbReference type="Proteomes" id="UP000433483">
    <property type="component" value="Unassembled WGS sequence"/>
</dbReference>
<dbReference type="Proteomes" id="UP000440367">
    <property type="component" value="Unassembled WGS sequence"/>
</dbReference>
<comment type="caution">
    <text evidence="3">The sequence shown here is derived from an EMBL/GenBank/DDBJ whole genome shotgun (WGS) entry which is preliminary data.</text>
</comment>
<evidence type="ECO:0000313" key="6">
    <source>
        <dbReference type="EMBL" id="KAE9133735.1"/>
    </source>
</evidence>
<sequence length="82" mass="9243">MFTIHIVFAGCTATCSAYMYRGTASFLCSCNLGTVSTDQIRLDSFELTLEYILVRYSSIPSRYDANTRSWRPVPWGNESRSG</sequence>
<evidence type="ECO:0000313" key="8">
    <source>
        <dbReference type="EMBL" id="KAE9211653.1"/>
    </source>
</evidence>
<evidence type="ECO:0000313" key="17">
    <source>
        <dbReference type="Proteomes" id="UP000441208"/>
    </source>
</evidence>
<evidence type="ECO:0000313" key="20">
    <source>
        <dbReference type="Proteomes" id="UP000486351"/>
    </source>
</evidence>
<protein>
    <recommendedName>
        <fullName evidence="22">Secreted protein</fullName>
    </recommendedName>
</protein>
<evidence type="ECO:0000313" key="7">
    <source>
        <dbReference type="EMBL" id="KAE9203080.1"/>
    </source>
</evidence>
<dbReference type="EMBL" id="QXFZ01000892">
    <property type="protein sequence ID" value="KAE9101971.1"/>
    <property type="molecule type" value="Genomic_DNA"/>
</dbReference>
<keyword evidence="1" id="KW-0732">Signal</keyword>
<evidence type="ECO:0000313" key="19">
    <source>
        <dbReference type="Proteomes" id="UP000476176"/>
    </source>
</evidence>
<keyword evidence="13" id="KW-1185">Reference proteome</keyword>
<evidence type="ECO:0000313" key="16">
    <source>
        <dbReference type="Proteomes" id="UP000440732"/>
    </source>
</evidence>
<dbReference type="EMBL" id="QXGD01000889">
    <property type="protein sequence ID" value="KAE9221212.1"/>
    <property type="molecule type" value="Genomic_DNA"/>
</dbReference>
<dbReference type="Proteomes" id="UP000437068">
    <property type="component" value="Unassembled WGS sequence"/>
</dbReference>
<dbReference type="Proteomes" id="UP000488956">
    <property type="component" value="Unassembled WGS sequence"/>
</dbReference>
<evidence type="ECO:0000256" key="1">
    <source>
        <dbReference type="SAM" id="SignalP"/>
    </source>
</evidence>
<evidence type="ECO:0000313" key="18">
    <source>
        <dbReference type="Proteomes" id="UP000460718"/>
    </source>
</evidence>
<evidence type="ECO:0000313" key="4">
    <source>
        <dbReference type="EMBL" id="KAE9078674.1"/>
    </source>
</evidence>
<gene>
    <name evidence="10" type="ORF">PF001_g14036</name>
    <name evidence="9" type="ORF">PF002_g15660</name>
    <name evidence="8" type="ORF">PF004_g15859</name>
    <name evidence="7" type="ORF">PF005_g14329</name>
    <name evidence="6" type="ORF">PF006_g14975</name>
    <name evidence="5" type="ORF">PF007_g14927</name>
    <name evidence="11" type="ORF">PF008_g14575</name>
    <name evidence="2" type="ORF">PF009_g18097</name>
    <name evidence="4" type="ORF">PF010_g23047</name>
    <name evidence="3" type="ORF">PF011_g13640</name>
</gene>
<evidence type="ECO:0000313" key="11">
    <source>
        <dbReference type="EMBL" id="KAE9333187.1"/>
    </source>
</evidence>
<dbReference type="EMBL" id="QXGB01000839">
    <property type="protein sequence ID" value="KAE9203080.1"/>
    <property type="molecule type" value="Genomic_DNA"/>
</dbReference>
<dbReference type="EMBL" id="QXGE01000854">
    <property type="protein sequence ID" value="KAE9302359.1"/>
    <property type="molecule type" value="Genomic_DNA"/>
</dbReference>
<dbReference type="EMBL" id="QXFY01000909">
    <property type="protein sequence ID" value="KAE9333187.1"/>
    <property type="molecule type" value="Genomic_DNA"/>
</dbReference>
<dbReference type="Proteomes" id="UP000460718">
    <property type="component" value="Unassembled WGS sequence"/>
</dbReference>
<dbReference type="EMBL" id="QXFW01000850">
    <property type="protein sequence ID" value="KAE9001674.1"/>
    <property type="molecule type" value="Genomic_DNA"/>
</dbReference>
<evidence type="ECO:0000313" key="13">
    <source>
        <dbReference type="Proteomes" id="UP000433483"/>
    </source>
</evidence>
<dbReference type="Proteomes" id="UP000486351">
    <property type="component" value="Unassembled WGS sequence"/>
</dbReference>
<accession>A0A6A3KCA5</accession>
<dbReference type="EMBL" id="QXGF01001188">
    <property type="protein sequence ID" value="KAE8931852.1"/>
    <property type="molecule type" value="Genomic_DNA"/>
</dbReference>
<dbReference type="Proteomes" id="UP000429523">
    <property type="component" value="Unassembled WGS sequence"/>
</dbReference>
<dbReference type="Proteomes" id="UP000440732">
    <property type="component" value="Unassembled WGS sequence"/>
</dbReference>
<evidence type="ECO:0000313" key="5">
    <source>
        <dbReference type="EMBL" id="KAE9101971.1"/>
    </source>
</evidence>
<evidence type="ECO:0000313" key="12">
    <source>
        <dbReference type="Proteomes" id="UP000429523"/>
    </source>
</evidence>
<evidence type="ECO:0000313" key="2">
    <source>
        <dbReference type="EMBL" id="KAE8931852.1"/>
    </source>
</evidence>
<evidence type="ECO:0000313" key="10">
    <source>
        <dbReference type="EMBL" id="KAE9302359.1"/>
    </source>
</evidence>
<dbReference type="EMBL" id="QXGA01000966">
    <property type="protein sequence ID" value="KAE9133735.1"/>
    <property type="molecule type" value="Genomic_DNA"/>
</dbReference>
<evidence type="ECO:0000313" key="15">
    <source>
        <dbReference type="Proteomes" id="UP000440367"/>
    </source>
</evidence>
<evidence type="ECO:0008006" key="22">
    <source>
        <dbReference type="Google" id="ProtNLM"/>
    </source>
</evidence>
<dbReference type="EMBL" id="QXGC01001087">
    <property type="protein sequence ID" value="KAE9211653.1"/>
    <property type="molecule type" value="Genomic_DNA"/>
</dbReference>
<feature type="chain" id="PRO_5036164737" description="Secreted protein" evidence="1">
    <location>
        <begin position="18"/>
        <end position="82"/>
    </location>
</feature>